<dbReference type="GO" id="GO:0015450">
    <property type="term" value="F:protein-transporting ATPase activity"/>
    <property type="evidence" value="ECO:0007669"/>
    <property type="project" value="UniProtKB-UniRule"/>
</dbReference>
<evidence type="ECO:0000256" key="3">
    <source>
        <dbReference type="ARBA" id="ARBA00022448"/>
    </source>
</evidence>
<keyword evidence="7 10" id="KW-1133">Transmembrane helix</keyword>
<keyword evidence="8 10" id="KW-0811">Translocation</keyword>
<sequence length="146" mass="14687">MYTAIIIVHTLACIALILIVLLQTGKGADMGAAFGGASQTLFGGSGGTTFLSKLTTGAAIVFMLTCISLTKLSSGPPQKSIMDSLPAQQSQGPVVPEAKPVAPAPSASSEPAPKAQESEATSQPPAQQPAAPSTETAPSAQPQEKQ</sequence>
<evidence type="ECO:0000313" key="13">
    <source>
        <dbReference type="Proteomes" id="UP001144372"/>
    </source>
</evidence>
<dbReference type="GO" id="GO:0043952">
    <property type="term" value="P:protein transport by the Sec complex"/>
    <property type="evidence" value="ECO:0007669"/>
    <property type="project" value="TreeGrafter"/>
</dbReference>
<evidence type="ECO:0000256" key="11">
    <source>
        <dbReference type="SAM" id="MobiDB-lite"/>
    </source>
</evidence>
<comment type="caution">
    <text evidence="10">Lacks conserved residue(s) required for the propagation of feature annotation.</text>
</comment>
<evidence type="ECO:0000256" key="6">
    <source>
        <dbReference type="ARBA" id="ARBA00022927"/>
    </source>
</evidence>
<comment type="similarity">
    <text evidence="2 10">Belongs to the SecG family.</text>
</comment>
<keyword evidence="13" id="KW-1185">Reference proteome</keyword>
<gene>
    <name evidence="12" type="ORF">DAMNIGENAA_36170</name>
</gene>
<dbReference type="InterPro" id="IPR004692">
    <property type="entry name" value="SecG"/>
</dbReference>
<dbReference type="PANTHER" id="PTHR34182:SF1">
    <property type="entry name" value="PROTEIN-EXPORT MEMBRANE PROTEIN SECG"/>
    <property type="match status" value="1"/>
</dbReference>
<dbReference type="Proteomes" id="UP001144372">
    <property type="component" value="Unassembled WGS sequence"/>
</dbReference>
<name>A0A9W6FWF0_9BACT</name>
<evidence type="ECO:0000256" key="5">
    <source>
        <dbReference type="ARBA" id="ARBA00022692"/>
    </source>
</evidence>
<evidence type="ECO:0000256" key="10">
    <source>
        <dbReference type="RuleBase" id="RU365087"/>
    </source>
</evidence>
<keyword evidence="6 10" id="KW-0653">Protein transport</keyword>
<feature type="transmembrane region" description="Helical" evidence="10">
    <location>
        <begin position="51"/>
        <end position="72"/>
    </location>
</feature>
<proteinExistence type="inferred from homology"/>
<evidence type="ECO:0000256" key="4">
    <source>
        <dbReference type="ARBA" id="ARBA00022475"/>
    </source>
</evidence>
<dbReference type="EMBL" id="BSDR01000001">
    <property type="protein sequence ID" value="GLI36184.1"/>
    <property type="molecule type" value="Genomic_DNA"/>
</dbReference>
<dbReference type="GO" id="GO:0065002">
    <property type="term" value="P:intracellular protein transmembrane transport"/>
    <property type="evidence" value="ECO:0007669"/>
    <property type="project" value="TreeGrafter"/>
</dbReference>
<dbReference type="NCBIfam" id="TIGR00810">
    <property type="entry name" value="secG"/>
    <property type="match status" value="1"/>
</dbReference>
<evidence type="ECO:0000256" key="8">
    <source>
        <dbReference type="ARBA" id="ARBA00023010"/>
    </source>
</evidence>
<evidence type="ECO:0000256" key="9">
    <source>
        <dbReference type="ARBA" id="ARBA00023136"/>
    </source>
</evidence>
<evidence type="ECO:0000256" key="1">
    <source>
        <dbReference type="ARBA" id="ARBA00004651"/>
    </source>
</evidence>
<dbReference type="RefSeq" id="WP_281796410.1">
    <property type="nucleotide sequence ID" value="NZ_BSDR01000001.1"/>
</dbReference>
<dbReference type="GO" id="GO:0009306">
    <property type="term" value="P:protein secretion"/>
    <property type="evidence" value="ECO:0007669"/>
    <property type="project" value="UniProtKB-UniRule"/>
</dbReference>
<feature type="compositionally biased region" description="Low complexity" evidence="11">
    <location>
        <begin position="93"/>
        <end position="146"/>
    </location>
</feature>
<dbReference type="PANTHER" id="PTHR34182">
    <property type="entry name" value="PROTEIN-EXPORT MEMBRANE PROTEIN SECG"/>
    <property type="match status" value="1"/>
</dbReference>
<dbReference type="GO" id="GO:0005886">
    <property type="term" value="C:plasma membrane"/>
    <property type="evidence" value="ECO:0007669"/>
    <property type="project" value="UniProtKB-SubCell"/>
</dbReference>
<protein>
    <recommendedName>
        <fullName evidence="10">Protein-export membrane protein SecG</fullName>
    </recommendedName>
</protein>
<comment type="function">
    <text evidence="10">Involved in protein export. Participates in an early event of protein translocation.</text>
</comment>
<accession>A0A9W6FWF0</accession>
<comment type="caution">
    <text evidence="12">The sequence shown here is derived from an EMBL/GenBank/DDBJ whole genome shotgun (WGS) entry which is preliminary data.</text>
</comment>
<keyword evidence="4 10" id="KW-1003">Cell membrane</keyword>
<keyword evidence="5 10" id="KW-0812">Transmembrane</keyword>
<comment type="subcellular location">
    <subcellularLocation>
        <location evidence="1 10">Cell membrane</location>
        <topology evidence="1 10">Multi-pass membrane protein</topology>
    </subcellularLocation>
</comment>
<dbReference type="PRINTS" id="PR01651">
    <property type="entry name" value="SECGEXPORT"/>
</dbReference>
<evidence type="ECO:0000256" key="7">
    <source>
        <dbReference type="ARBA" id="ARBA00022989"/>
    </source>
</evidence>
<keyword evidence="9 10" id="KW-0472">Membrane</keyword>
<reference evidence="12" key="1">
    <citation type="submission" date="2022-12" db="EMBL/GenBank/DDBJ databases">
        <title>Reference genome sequencing for broad-spectrum identification of bacterial and archaeal isolates by mass spectrometry.</title>
        <authorList>
            <person name="Sekiguchi Y."/>
            <person name="Tourlousse D.M."/>
        </authorList>
    </citation>
    <scope>NUCLEOTIDE SEQUENCE</scope>
    <source>
        <strain evidence="12">ASRB1</strain>
    </source>
</reference>
<dbReference type="Pfam" id="PF03840">
    <property type="entry name" value="SecG"/>
    <property type="match status" value="1"/>
</dbReference>
<organism evidence="12 13">
    <name type="scientific">Desulforhabdus amnigena</name>
    <dbReference type="NCBI Taxonomy" id="40218"/>
    <lineage>
        <taxon>Bacteria</taxon>
        <taxon>Pseudomonadati</taxon>
        <taxon>Thermodesulfobacteriota</taxon>
        <taxon>Syntrophobacteria</taxon>
        <taxon>Syntrophobacterales</taxon>
        <taxon>Syntrophobacteraceae</taxon>
        <taxon>Desulforhabdus</taxon>
    </lineage>
</organism>
<dbReference type="AlphaFoldDB" id="A0A9W6FWF0"/>
<evidence type="ECO:0000256" key="2">
    <source>
        <dbReference type="ARBA" id="ARBA00008445"/>
    </source>
</evidence>
<keyword evidence="3 10" id="KW-0813">Transport</keyword>
<feature type="region of interest" description="Disordered" evidence="11">
    <location>
        <begin position="74"/>
        <end position="146"/>
    </location>
</feature>
<evidence type="ECO:0000313" key="12">
    <source>
        <dbReference type="EMBL" id="GLI36184.1"/>
    </source>
</evidence>